<protein>
    <recommendedName>
        <fullName evidence="4">Tetratricopeptide repeat protein</fullName>
    </recommendedName>
</protein>
<dbReference type="InterPro" id="IPR011990">
    <property type="entry name" value="TPR-like_helical_dom_sf"/>
</dbReference>
<feature type="repeat" description="TPR" evidence="1">
    <location>
        <begin position="41"/>
        <end position="74"/>
    </location>
</feature>
<accession>A0A1J0GJE4</accession>
<dbReference type="OrthoDB" id="369370at2"/>
<dbReference type="Pfam" id="PF13432">
    <property type="entry name" value="TPR_16"/>
    <property type="match status" value="1"/>
</dbReference>
<gene>
    <name evidence="2" type="ORF">A7L45_16065</name>
</gene>
<proteinExistence type="predicted"/>
<dbReference type="STRING" id="1552.A7L45_16065"/>
<organism evidence="2 3">
    <name type="scientific">Clostridium estertheticum subsp. estertheticum</name>
    <dbReference type="NCBI Taxonomy" id="1552"/>
    <lineage>
        <taxon>Bacteria</taxon>
        <taxon>Bacillati</taxon>
        <taxon>Bacillota</taxon>
        <taxon>Clostridia</taxon>
        <taxon>Eubacteriales</taxon>
        <taxon>Clostridiaceae</taxon>
        <taxon>Clostridium</taxon>
    </lineage>
</organism>
<dbReference type="SMART" id="SM00028">
    <property type="entry name" value="TPR"/>
    <property type="match status" value="4"/>
</dbReference>
<evidence type="ECO:0000256" key="1">
    <source>
        <dbReference type="PROSITE-ProRule" id="PRU00339"/>
    </source>
</evidence>
<name>A0A1J0GJE4_9CLOT</name>
<dbReference type="Gene3D" id="1.25.40.10">
    <property type="entry name" value="Tetratricopeptide repeat domain"/>
    <property type="match status" value="1"/>
</dbReference>
<keyword evidence="3" id="KW-1185">Reference proteome</keyword>
<dbReference type="KEGG" id="ceu:A7L45_16065"/>
<dbReference type="SUPFAM" id="SSF81901">
    <property type="entry name" value="HCP-like"/>
    <property type="match status" value="1"/>
</dbReference>
<dbReference type="PROSITE" id="PS50005">
    <property type="entry name" value="TPR"/>
    <property type="match status" value="2"/>
</dbReference>
<feature type="repeat" description="TPR" evidence="1">
    <location>
        <begin position="179"/>
        <end position="212"/>
    </location>
</feature>
<dbReference type="EMBL" id="CP015756">
    <property type="protein sequence ID" value="APC41484.1"/>
    <property type="molecule type" value="Genomic_DNA"/>
</dbReference>
<dbReference type="InterPro" id="IPR019734">
    <property type="entry name" value="TPR_rpt"/>
</dbReference>
<sequence length="267" mass="31343">MSLKKCMNIIAFLLALFIFIVINKLLAFLFIILYLVRMNLATIIYYIGSNKYKRNKIDEAYKYFEKAYNVNFSPMKIKLYYIYYLLLKGDLKKSENLLNQLSNKKVTPDDEINIKLNISIVLWKRNNIDEAVNILMKLYSKYKSSIIYQNLGYFLLLQNNYTKALEINLEAYKFNSSNAGIIDNLATTYYMLGEYDKSLKLYEELMLEKPSFPSAYYYYASTLLNLNKPQEALENLKEALKCNFTFLSAISKEEIDTKITEIETSIK</sequence>
<reference evidence="3" key="1">
    <citation type="journal article" date="2016" name="Front. Microbiol.">
        <title>Complete Genome Sequence of Clostridium estertheticum DSM 8809, a Microbe Identified in Spoiled Vacuum Packed Beef.</title>
        <authorList>
            <person name="Yu Z."/>
            <person name="Gunn L."/>
            <person name="Brennan E."/>
            <person name="Reid R."/>
            <person name="Wall P.G."/>
            <person name="Gaora O.P."/>
            <person name="Hurley D."/>
            <person name="Bolton D."/>
            <person name="Fanning S."/>
        </authorList>
    </citation>
    <scope>NUCLEOTIDE SEQUENCE [LARGE SCALE GENOMIC DNA]</scope>
    <source>
        <strain evidence="3">DSM 8809</strain>
    </source>
</reference>
<keyword evidence="1" id="KW-0802">TPR repeat</keyword>
<dbReference type="RefSeq" id="WP_071613777.1">
    <property type="nucleotide sequence ID" value="NZ_CP015756.1"/>
</dbReference>
<dbReference type="AlphaFoldDB" id="A0A1J0GJE4"/>
<dbReference type="Proteomes" id="UP000182569">
    <property type="component" value="Chromosome"/>
</dbReference>
<evidence type="ECO:0000313" key="3">
    <source>
        <dbReference type="Proteomes" id="UP000182569"/>
    </source>
</evidence>
<evidence type="ECO:0008006" key="4">
    <source>
        <dbReference type="Google" id="ProtNLM"/>
    </source>
</evidence>
<evidence type="ECO:0000313" key="2">
    <source>
        <dbReference type="EMBL" id="APC41484.1"/>
    </source>
</evidence>